<dbReference type="CDD" id="cd01392">
    <property type="entry name" value="HTH_LacI"/>
    <property type="match status" value="1"/>
</dbReference>
<name>A0A099CYP8_9GAMM</name>
<accession>A0A099CYP8</accession>
<evidence type="ECO:0000313" key="6">
    <source>
        <dbReference type="EMBL" id="KGI79088.1"/>
    </source>
</evidence>
<evidence type="ECO:0000256" key="3">
    <source>
        <dbReference type="ARBA" id="ARBA00023125"/>
    </source>
</evidence>
<sequence length="346" mass="37598">MSVTIKDVAKAAHVSVASVSRVLNGRENVNEETRKRILAAVRRLRYIPNGAARSLITRRTHTLGALLPDLHGEFFSELIRGIDIAARAHGQHLLVSSSHGDADEAAAALRTMRGKVDGLLVMSPYADADFLADNLPPAMPTVLINTPHTPDNCMAMSVDNHAGAYAMVEHLASLGHRHIAFINGPDDNFEAQNRLLGYRDAMAEFLPGTPLQILEGEFTDVSGYRAGQHLLQLEQRPDAVFAANDMMAIGCLSALHEAGLRVPEDIALAGFDDIPLARYITPKLTTVRVHIAELGEQALERLVQAIEDPNADAEREKTLESELVLRASSGTSAHKTRRKTAHVSKV</sequence>
<keyword evidence="2" id="KW-0805">Transcription regulation</keyword>
<dbReference type="Proteomes" id="UP000029708">
    <property type="component" value="Unassembled WGS sequence"/>
</dbReference>
<keyword evidence="1" id="KW-0678">Repressor</keyword>
<dbReference type="HOGENOM" id="CLU_037628_6_1_6"/>
<dbReference type="PANTHER" id="PTHR30146">
    <property type="entry name" value="LACI-RELATED TRANSCRIPTIONAL REPRESSOR"/>
    <property type="match status" value="1"/>
</dbReference>
<gene>
    <name evidence="6" type="ORF">LF63_0100945</name>
</gene>
<dbReference type="SUPFAM" id="SSF53822">
    <property type="entry name" value="Periplasmic binding protein-like I"/>
    <property type="match status" value="1"/>
</dbReference>
<feature type="domain" description="HTH lacI-type" evidence="5">
    <location>
        <begin position="3"/>
        <end position="57"/>
    </location>
</feature>
<dbReference type="GO" id="GO:0003700">
    <property type="term" value="F:DNA-binding transcription factor activity"/>
    <property type="evidence" value="ECO:0007669"/>
    <property type="project" value="TreeGrafter"/>
</dbReference>
<dbReference type="PANTHER" id="PTHR30146:SF151">
    <property type="entry name" value="HTH-TYPE TRANSCRIPTIONAL REPRESSOR CYTR"/>
    <property type="match status" value="1"/>
</dbReference>
<dbReference type="SMART" id="SM00354">
    <property type="entry name" value="HTH_LACI"/>
    <property type="match status" value="1"/>
</dbReference>
<organism evidence="6 7">
    <name type="scientific">Oleiagrimonas soli</name>
    <dbReference type="NCBI Taxonomy" id="1543381"/>
    <lineage>
        <taxon>Bacteria</taxon>
        <taxon>Pseudomonadati</taxon>
        <taxon>Pseudomonadota</taxon>
        <taxon>Gammaproteobacteria</taxon>
        <taxon>Lysobacterales</taxon>
        <taxon>Rhodanobacteraceae</taxon>
        <taxon>Oleiagrimonas</taxon>
    </lineage>
</organism>
<dbReference type="SUPFAM" id="SSF47413">
    <property type="entry name" value="lambda repressor-like DNA-binding domains"/>
    <property type="match status" value="1"/>
</dbReference>
<comment type="caution">
    <text evidence="6">The sequence shown here is derived from an EMBL/GenBank/DDBJ whole genome shotgun (WGS) entry which is preliminary data.</text>
</comment>
<proteinExistence type="predicted"/>
<dbReference type="OrthoDB" id="9798934at2"/>
<dbReference type="InterPro" id="IPR000843">
    <property type="entry name" value="HTH_LacI"/>
</dbReference>
<dbReference type="PROSITE" id="PS50932">
    <property type="entry name" value="HTH_LACI_2"/>
    <property type="match status" value="1"/>
</dbReference>
<dbReference type="PRINTS" id="PR00036">
    <property type="entry name" value="HTHLACI"/>
</dbReference>
<dbReference type="GO" id="GO:0000976">
    <property type="term" value="F:transcription cis-regulatory region binding"/>
    <property type="evidence" value="ECO:0007669"/>
    <property type="project" value="TreeGrafter"/>
</dbReference>
<evidence type="ECO:0000256" key="4">
    <source>
        <dbReference type="ARBA" id="ARBA00023163"/>
    </source>
</evidence>
<evidence type="ECO:0000256" key="2">
    <source>
        <dbReference type="ARBA" id="ARBA00023015"/>
    </source>
</evidence>
<dbReference type="EMBL" id="JROI01000003">
    <property type="protein sequence ID" value="KGI79088.1"/>
    <property type="molecule type" value="Genomic_DNA"/>
</dbReference>
<dbReference type="Pfam" id="PF13377">
    <property type="entry name" value="Peripla_BP_3"/>
    <property type="match status" value="1"/>
</dbReference>
<dbReference type="STRING" id="1543381.LF63_0100945"/>
<reference evidence="6 7" key="1">
    <citation type="submission" date="2014-09" db="EMBL/GenBank/DDBJ databases">
        <title>Xanthomonadaceae 3.5X direct submission.</title>
        <authorList>
            <person name="Fang T."/>
            <person name="Wang H."/>
        </authorList>
    </citation>
    <scope>NUCLEOTIDE SEQUENCE [LARGE SCALE GENOMIC DNA]</scope>
    <source>
        <strain evidence="6 7">3.5X</strain>
    </source>
</reference>
<dbReference type="AlphaFoldDB" id="A0A099CYP8"/>
<dbReference type="RefSeq" id="WP_043099036.1">
    <property type="nucleotide sequence ID" value="NZ_JACHET010000001.1"/>
</dbReference>
<dbReference type="InterPro" id="IPR028082">
    <property type="entry name" value="Peripla_BP_I"/>
</dbReference>
<keyword evidence="3" id="KW-0238">DNA-binding</keyword>
<evidence type="ECO:0000256" key="1">
    <source>
        <dbReference type="ARBA" id="ARBA00022491"/>
    </source>
</evidence>
<dbReference type="PROSITE" id="PS00356">
    <property type="entry name" value="HTH_LACI_1"/>
    <property type="match status" value="1"/>
</dbReference>
<protein>
    <submittedName>
        <fullName evidence="6">LacI family transcriptional regulator</fullName>
    </submittedName>
</protein>
<dbReference type="InterPro" id="IPR010982">
    <property type="entry name" value="Lambda_DNA-bd_dom_sf"/>
</dbReference>
<dbReference type="Gene3D" id="3.40.50.2300">
    <property type="match status" value="2"/>
</dbReference>
<keyword evidence="7" id="KW-1185">Reference proteome</keyword>
<evidence type="ECO:0000313" key="7">
    <source>
        <dbReference type="Proteomes" id="UP000029708"/>
    </source>
</evidence>
<dbReference type="CDD" id="cd06267">
    <property type="entry name" value="PBP1_LacI_sugar_binding-like"/>
    <property type="match status" value="1"/>
</dbReference>
<evidence type="ECO:0000259" key="5">
    <source>
        <dbReference type="PROSITE" id="PS50932"/>
    </source>
</evidence>
<dbReference type="Pfam" id="PF00356">
    <property type="entry name" value="LacI"/>
    <property type="match status" value="1"/>
</dbReference>
<dbReference type="Gene3D" id="1.10.260.40">
    <property type="entry name" value="lambda repressor-like DNA-binding domains"/>
    <property type="match status" value="1"/>
</dbReference>
<dbReference type="InterPro" id="IPR046335">
    <property type="entry name" value="LacI/GalR-like_sensor"/>
</dbReference>
<keyword evidence="4" id="KW-0804">Transcription</keyword>